<feature type="domain" description="Peptidase M48" evidence="8">
    <location>
        <begin position="126"/>
        <end position="204"/>
    </location>
</feature>
<comment type="similarity">
    <text evidence="6">Belongs to the peptidase M48 family.</text>
</comment>
<sequence length="305" mass="32088">MNVGACLLVGSLVVAWLAPPLLERAGGRHDPFAVLLAWWAAIIAVISSFFIGVALLLVPESGLHRWVELVAHHCWVAVSHGHLPAQHELIGIAATLTAVVLIVRTVASAVRQRRAQRASREAHRDLLALLGRPRTSHTPSVLHVPHTTPMAYSIGGRDGLVVLSTGVEQLPPAQRAAVLSHEQAHLRGRHHLLVAAAEILAAAMPWVPITRQAPDAVRVLVELCADATAVRSCGAPAVRAALIALAGSPGPAHALSMAGADVPLRLYHLQAGYRTRTAPTRLLLPLAAVAAPALVAIVTAVTFCA</sequence>
<accession>A0A420EQE5</accession>
<name>A0A420EQE5_9ACTN</name>
<evidence type="ECO:0000259" key="8">
    <source>
        <dbReference type="Pfam" id="PF01435"/>
    </source>
</evidence>
<dbReference type="PANTHER" id="PTHR34978">
    <property type="entry name" value="POSSIBLE SENSOR-TRANSDUCER PROTEIN BLAR"/>
    <property type="match status" value="1"/>
</dbReference>
<comment type="cofactor">
    <cofactor evidence="6">
        <name>Zn(2+)</name>
        <dbReference type="ChEBI" id="CHEBI:29105"/>
    </cofactor>
    <text evidence="6">Binds 1 zinc ion per subunit.</text>
</comment>
<evidence type="ECO:0000256" key="5">
    <source>
        <dbReference type="ARBA" id="ARBA00023049"/>
    </source>
</evidence>
<evidence type="ECO:0000256" key="4">
    <source>
        <dbReference type="ARBA" id="ARBA00022833"/>
    </source>
</evidence>
<evidence type="ECO:0000313" key="9">
    <source>
        <dbReference type="EMBL" id="RKF22897.1"/>
    </source>
</evidence>
<proteinExistence type="inferred from homology"/>
<dbReference type="Pfam" id="PF01435">
    <property type="entry name" value="Peptidase_M48"/>
    <property type="match status" value="1"/>
</dbReference>
<dbReference type="Proteomes" id="UP000285744">
    <property type="component" value="Unassembled WGS sequence"/>
</dbReference>
<dbReference type="GO" id="GO:0004222">
    <property type="term" value="F:metalloendopeptidase activity"/>
    <property type="evidence" value="ECO:0007669"/>
    <property type="project" value="InterPro"/>
</dbReference>
<dbReference type="AlphaFoldDB" id="A0A420EQE5"/>
<dbReference type="OrthoDB" id="9785340at2"/>
<keyword evidence="1 6" id="KW-0645">Protease</keyword>
<keyword evidence="7" id="KW-0472">Membrane</keyword>
<keyword evidence="5 6" id="KW-0482">Metalloprotease</keyword>
<evidence type="ECO:0000256" key="2">
    <source>
        <dbReference type="ARBA" id="ARBA00022723"/>
    </source>
</evidence>
<evidence type="ECO:0000256" key="1">
    <source>
        <dbReference type="ARBA" id="ARBA00022670"/>
    </source>
</evidence>
<evidence type="ECO:0000256" key="6">
    <source>
        <dbReference type="RuleBase" id="RU003983"/>
    </source>
</evidence>
<organism evidence="9 10">
    <name type="scientific">Micromonospora globbae</name>
    <dbReference type="NCBI Taxonomy" id="1894969"/>
    <lineage>
        <taxon>Bacteria</taxon>
        <taxon>Bacillati</taxon>
        <taxon>Actinomycetota</taxon>
        <taxon>Actinomycetes</taxon>
        <taxon>Micromonosporales</taxon>
        <taxon>Micromonosporaceae</taxon>
        <taxon>Micromonospora</taxon>
    </lineage>
</organism>
<dbReference type="InterPro" id="IPR001915">
    <property type="entry name" value="Peptidase_M48"/>
</dbReference>
<dbReference type="CDD" id="cd07326">
    <property type="entry name" value="M56_BlaR1_MecR1_like"/>
    <property type="match status" value="1"/>
</dbReference>
<dbReference type="RefSeq" id="WP_120332092.1">
    <property type="nucleotide sequence ID" value="NZ_JBFAVT010000093.1"/>
</dbReference>
<keyword evidence="7" id="KW-0812">Transmembrane</keyword>
<protein>
    <submittedName>
        <fullName evidence="9">M56 family peptidase</fullName>
    </submittedName>
</protein>
<keyword evidence="3 6" id="KW-0378">Hydrolase</keyword>
<keyword evidence="2" id="KW-0479">Metal-binding</keyword>
<comment type="caution">
    <text evidence="9">The sequence shown here is derived from an EMBL/GenBank/DDBJ whole genome shotgun (WGS) entry which is preliminary data.</text>
</comment>
<feature type="transmembrane region" description="Helical" evidence="7">
    <location>
        <begin position="282"/>
        <end position="303"/>
    </location>
</feature>
<reference evidence="9 10" key="1">
    <citation type="journal article" date="2018" name="Int. J. Syst. Evol. Microbiol.">
        <title>Micromonospora globbae sp. nov., an endophytic actinomycete isolated from roots of Globba winitii C. H. Wright.</title>
        <authorList>
            <person name="Kuncharoen N."/>
            <person name="Pittayakhajonwut P."/>
            <person name="Tanasupawat S."/>
        </authorList>
    </citation>
    <scope>NUCLEOTIDE SEQUENCE [LARGE SCALE GENOMIC DNA]</scope>
    <source>
        <strain evidence="9 10">WPS1-2</strain>
    </source>
</reference>
<dbReference type="GO" id="GO:0006508">
    <property type="term" value="P:proteolysis"/>
    <property type="evidence" value="ECO:0007669"/>
    <property type="project" value="UniProtKB-KW"/>
</dbReference>
<dbReference type="EMBL" id="RAQQ01000043">
    <property type="protein sequence ID" value="RKF22897.1"/>
    <property type="molecule type" value="Genomic_DNA"/>
</dbReference>
<feature type="transmembrane region" description="Helical" evidence="7">
    <location>
        <begin position="89"/>
        <end position="110"/>
    </location>
</feature>
<feature type="transmembrane region" description="Helical" evidence="7">
    <location>
        <begin position="33"/>
        <end position="58"/>
    </location>
</feature>
<keyword evidence="4 6" id="KW-0862">Zinc</keyword>
<evidence type="ECO:0000313" key="10">
    <source>
        <dbReference type="Proteomes" id="UP000285744"/>
    </source>
</evidence>
<dbReference type="Gene3D" id="3.30.2010.10">
    <property type="entry name" value="Metalloproteases ('zincins'), catalytic domain"/>
    <property type="match status" value="1"/>
</dbReference>
<dbReference type="GO" id="GO:0046872">
    <property type="term" value="F:metal ion binding"/>
    <property type="evidence" value="ECO:0007669"/>
    <property type="project" value="UniProtKB-KW"/>
</dbReference>
<dbReference type="PANTHER" id="PTHR34978:SF3">
    <property type="entry name" value="SLR0241 PROTEIN"/>
    <property type="match status" value="1"/>
</dbReference>
<gene>
    <name evidence="9" type="ORF">D7I43_30865</name>
</gene>
<evidence type="ECO:0000256" key="7">
    <source>
        <dbReference type="SAM" id="Phobius"/>
    </source>
</evidence>
<dbReference type="InterPro" id="IPR052173">
    <property type="entry name" value="Beta-lactam_resp_regulator"/>
</dbReference>
<evidence type="ECO:0000256" key="3">
    <source>
        <dbReference type="ARBA" id="ARBA00022801"/>
    </source>
</evidence>
<keyword evidence="7" id="KW-1133">Transmembrane helix</keyword>